<reference evidence="1" key="1">
    <citation type="submission" date="2016-07" db="EMBL/GenBank/DDBJ databases">
        <authorList>
            <person name="Bretaudeau A."/>
        </authorList>
    </citation>
    <scope>NUCLEOTIDE SEQUENCE</scope>
    <source>
        <strain evidence="1">Rice</strain>
        <tissue evidence="1">Whole body</tissue>
    </source>
</reference>
<sequence length="149" mass="16562">MVVLVSLHQTLLCKTHVFNDLIDFCIHCDHYAWFSSTYGHGNRCKSGIFASGGRVSEVLGYAARCITTSYPKRLGTVSGDGKCSQETWDRKSSVYNCPGRSIPKIDCAPGAYCNRSYLTNSTTERESAIKPFGIGFMKMDNASEYELFD</sequence>
<gene>
    <name evidence="1" type="ORF">SFRICE_030728</name>
</gene>
<evidence type="ECO:0000313" key="1">
    <source>
        <dbReference type="EMBL" id="SOQ56146.1"/>
    </source>
</evidence>
<dbReference type="AlphaFoldDB" id="A0A2H1WT44"/>
<proteinExistence type="predicted"/>
<dbReference type="EMBL" id="ODYU01010810">
    <property type="protein sequence ID" value="SOQ56146.1"/>
    <property type="molecule type" value="Genomic_DNA"/>
</dbReference>
<accession>A0A2H1WT44</accession>
<organism evidence="1">
    <name type="scientific">Spodoptera frugiperda</name>
    <name type="common">Fall armyworm</name>
    <dbReference type="NCBI Taxonomy" id="7108"/>
    <lineage>
        <taxon>Eukaryota</taxon>
        <taxon>Metazoa</taxon>
        <taxon>Ecdysozoa</taxon>
        <taxon>Arthropoda</taxon>
        <taxon>Hexapoda</taxon>
        <taxon>Insecta</taxon>
        <taxon>Pterygota</taxon>
        <taxon>Neoptera</taxon>
        <taxon>Endopterygota</taxon>
        <taxon>Lepidoptera</taxon>
        <taxon>Glossata</taxon>
        <taxon>Ditrysia</taxon>
        <taxon>Noctuoidea</taxon>
        <taxon>Noctuidae</taxon>
        <taxon>Amphipyrinae</taxon>
        <taxon>Spodoptera</taxon>
    </lineage>
</organism>
<name>A0A2H1WT44_SPOFR</name>
<protein>
    <submittedName>
        <fullName evidence="1">SFRICE_030728</fullName>
    </submittedName>
</protein>